<dbReference type="PATRIC" id="fig|465721.4.peg.1022"/>
<evidence type="ECO:0000313" key="1">
    <source>
        <dbReference type="EMBL" id="AMN46429.1"/>
    </source>
</evidence>
<dbReference type="KEGG" id="sdf:ACG33_04785"/>
<dbReference type="STRING" id="465721.ACG33_04785"/>
<keyword evidence="2" id="KW-1185">Reference proteome</keyword>
<dbReference type="AlphaFoldDB" id="A0A127FA45"/>
<dbReference type="InterPro" id="IPR020022">
    <property type="entry name" value="N-acetyl_sugar_amidoTrfase"/>
</dbReference>
<organism evidence="1 2">
    <name type="scientific">Steroidobacter denitrificans</name>
    <dbReference type="NCBI Taxonomy" id="465721"/>
    <lineage>
        <taxon>Bacteria</taxon>
        <taxon>Pseudomonadati</taxon>
        <taxon>Pseudomonadota</taxon>
        <taxon>Gammaproteobacteria</taxon>
        <taxon>Steroidobacterales</taxon>
        <taxon>Steroidobacteraceae</taxon>
        <taxon>Steroidobacter</taxon>
    </lineage>
</organism>
<protein>
    <submittedName>
        <fullName evidence="1">ExsB family protein</fullName>
    </submittedName>
</protein>
<gene>
    <name evidence="1" type="ORF">ACG33_04785</name>
</gene>
<evidence type="ECO:0000313" key="2">
    <source>
        <dbReference type="Proteomes" id="UP000070250"/>
    </source>
</evidence>
<reference evidence="1 2" key="1">
    <citation type="submission" date="2015-06" db="EMBL/GenBank/DDBJ databases">
        <title>A Comprehensive Approach to Explore the Metabolic and Phylogenetic Diversity of Bacterial Steroid Degradation in the Environment: Testosterone as an Example.</title>
        <authorList>
            <person name="Yang F.-C."/>
            <person name="Chen Y.-L."/>
            <person name="Yu C.-P."/>
            <person name="Tang S.-L."/>
            <person name="Wang P.-H."/>
            <person name="Ismail W."/>
            <person name="Wang C.-H."/>
            <person name="Yang C.-Y."/>
            <person name="Chiang Y.-R."/>
        </authorList>
    </citation>
    <scope>NUCLEOTIDE SEQUENCE [LARGE SCALE GENOMIC DNA]</scope>
    <source>
        <strain evidence="1 2">DSM 18526</strain>
    </source>
</reference>
<dbReference type="InterPro" id="IPR014729">
    <property type="entry name" value="Rossmann-like_a/b/a_fold"/>
</dbReference>
<dbReference type="NCBIfam" id="TIGR03573">
    <property type="entry name" value="WbuX"/>
    <property type="match status" value="1"/>
</dbReference>
<dbReference type="EMBL" id="CP011971">
    <property type="protein sequence ID" value="AMN46429.1"/>
    <property type="molecule type" value="Genomic_DNA"/>
</dbReference>
<dbReference type="SUPFAM" id="SSF52402">
    <property type="entry name" value="Adenine nucleotide alpha hydrolases-like"/>
    <property type="match status" value="1"/>
</dbReference>
<dbReference type="Gene3D" id="3.40.50.620">
    <property type="entry name" value="HUPs"/>
    <property type="match status" value="1"/>
</dbReference>
<accession>A0A127FA45</accession>
<sequence length="356" mass="41337">MDTSDPDISFDDRGICSHCRDYDILVLRQQRSCTTQSAFKRIVEEISSHGKGRPYDCLIGLSGGVDSSYLAYVARQAGLRPLVVHVDAGWDSELAVKNIEKLVRRLDLDLHTVVVDWDEMRDLQASFMRAEVPNQDIPQDHVFAAAVMSTAAKHNIRYVLNGSNTSTESIMPRAWGYNSLDLRHLRAIHRRFGTRKLRTYPTISFFEYYVYHPRIRGIRTIRLLNFLEYEKAKAIDILQQQLGWKYYGGKHYESTFTKFFQAHYLPTKFGYDKRRAHLSSLVVSGQLSREQALLEMQQPLYDPRQLLEDKEYIAKKLGIPFQELDDILARPGKPHADYPSNERLFRFKDWLIKKNG</sequence>
<dbReference type="CDD" id="cd01996">
    <property type="entry name" value="AANH_WbpG-like"/>
    <property type="match status" value="1"/>
</dbReference>
<proteinExistence type="predicted"/>
<dbReference type="Proteomes" id="UP000070250">
    <property type="component" value="Chromosome"/>
</dbReference>
<name>A0A127FA45_STEDE</name>